<dbReference type="PRINTS" id="PR00080">
    <property type="entry name" value="SDRFAMILY"/>
</dbReference>
<dbReference type="PANTHER" id="PTHR45024:SF2">
    <property type="entry name" value="SCP2 DOMAIN-CONTAINING PROTEIN"/>
    <property type="match status" value="1"/>
</dbReference>
<dbReference type="PRINTS" id="PR00081">
    <property type="entry name" value="GDHRDH"/>
</dbReference>
<dbReference type="Gene3D" id="3.40.50.720">
    <property type="entry name" value="NAD(P)-binding Rossmann-like Domain"/>
    <property type="match status" value="1"/>
</dbReference>
<dbReference type="Pfam" id="PF00106">
    <property type="entry name" value="adh_short"/>
    <property type="match status" value="1"/>
</dbReference>
<evidence type="ECO:0000256" key="3">
    <source>
        <dbReference type="RuleBase" id="RU000363"/>
    </source>
</evidence>
<feature type="domain" description="Ketoreductase" evidence="4">
    <location>
        <begin position="8"/>
        <end position="210"/>
    </location>
</feature>
<name>A0ABP4VGY1_9ACTN</name>
<dbReference type="NCBIfam" id="NF005861">
    <property type="entry name" value="PRK07791.1"/>
    <property type="match status" value="1"/>
</dbReference>
<dbReference type="InterPro" id="IPR051687">
    <property type="entry name" value="Peroxisomal_Beta-Oxidation"/>
</dbReference>
<comment type="similarity">
    <text evidence="1 3">Belongs to the short-chain dehydrogenases/reductases (SDR) family.</text>
</comment>
<dbReference type="RefSeq" id="WP_344315579.1">
    <property type="nucleotide sequence ID" value="NZ_BAAANY010000058.1"/>
</dbReference>
<dbReference type="InterPro" id="IPR057326">
    <property type="entry name" value="KR_dom"/>
</dbReference>
<comment type="caution">
    <text evidence="5">The sequence shown here is derived from an EMBL/GenBank/DDBJ whole genome shotgun (WGS) entry which is preliminary data.</text>
</comment>
<evidence type="ECO:0000256" key="1">
    <source>
        <dbReference type="ARBA" id="ARBA00006484"/>
    </source>
</evidence>
<organism evidence="5 6">
    <name type="scientific">Fodinicola feengrottensis</name>
    <dbReference type="NCBI Taxonomy" id="435914"/>
    <lineage>
        <taxon>Bacteria</taxon>
        <taxon>Bacillati</taxon>
        <taxon>Actinomycetota</taxon>
        <taxon>Actinomycetes</taxon>
        <taxon>Mycobacteriales</taxon>
        <taxon>Fodinicola</taxon>
    </lineage>
</organism>
<gene>
    <name evidence="5" type="ORF">GCM10009765_84420</name>
</gene>
<evidence type="ECO:0000259" key="4">
    <source>
        <dbReference type="SMART" id="SM00822"/>
    </source>
</evidence>
<evidence type="ECO:0000256" key="2">
    <source>
        <dbReference type="ARBA" id="ARBA00023002"/>
    </source>
</evidence>
<evidence type="ECO:0000313" key="5">
    <source>
        <dbReference type="EMBL" id="GAA1723546.1"/>
    </source>
</evidence>
<dbReference type="PROSITE" id="PS00061">
    <property type="entry name" value="ADH_SHORT"/>
    <property type="match status" value="1"/>
</dbReference>
<accession>A0ABP4VGY1</accession>
<protein>
    <submittedName>
        <fullName evidence="5">SDR family oxidoreductase</fullName>
    </submittedName>
</protein>
<dbReference type="SUPFAM" id="SSF51735">
    <property type="entry name" value="NAD(P)-binding Rossmann-fold domains"/>
    <property type="match status" value="1"/>
</dbReference>
<keyword evidence="2" id="KW-0560">Oxidoreductase</keyword>
<proteinExistence type="inferred from homology"/>
<dbReference type="InterPro" id="IPR002347">
    <property type="entry name" value="SDR_fam"/>
</dbReference>
<dbReference type="InterPro" id="IPR036291">
    <property type="entry name" value="NAD(P)-bd_dom_sf"/>
</dbReference>
<keyword evidence="6" id="KW-1185">Reference proteome</keyword>
<dbReference type="PANTHER" id="PTHR45024">
    <property type="entry name" value="DEHYDROGENASES, SHORT CHAIN"/>
    <property type="match status" value="1"/>
</dbReference>
<reference evidence="6" key="1">
    <citation type="journal article" date="2019" name="Int. J. Syst. Evol. Microbiol.">
        <title>The Global Catalogue of Microorganisms (GCM) 10K type strain sequencing project: providing services to taxonomists for standard genome sequencing and annotation.</title>
        <authorList>
            <consortium name="The Broad Institute Genomics Platform"/>
            <consortium name="The Broad Institute Genome Sequencing Center for Infectious Disease"/>
            <person name="Wu L."/>
            <person name="Ma J."/>
        </authorList>
    </citation>
    <scope>NUCLEOTIDE SEQUENCE [LARGE SCALE GENOMIC DNA]</scope>
    <source>
        <strain evidence="6">JCM 14718</strain>
    </source>
</reference>
<dbReference type="InterPro" id="IPR020904">
    <property type="entry name" value="Sc_DH/Rdtase_CS"/>
</dbReference>
<sequence>MSGLVEDRVVVITGAGRGIGRGHALEFARHGAKVVVNDLGAQVDGSGSADGPAGAVVEQIRAAGGEAIANGEDVADFDGAGRLVQAAIDHFGDLHVLVNNAGILRDRMLFNMSIDEWDSVIRVHLRGTFAPLRHAAAYWRERSKAGDAVEASVINTTSSSGIYGNPGQGNYGAAKAGIASLTVIAARELERYGVTVNAIAPAALTRMTENLVRWNKPQPAAGEFDPTDPDNVAPLVVWLASAQARGITGRVFNVRAGMISVAEGWHAGPPVDKGARWEPDELGAIIPDLVAKAQPNAMQNGLIPGEEV</sequence>
<dbReference type="EMBL" id="BAAANY010000058">
    <property type="protein sequence ID" value="GAA1723546.1"/>
    <property type="molecule type" value="Genomic_DNA"/>
</dbReference>
<evidence type="ECO:0000313" key="6">
    <source>
        <dbReference type="Proteomes" id="UP001500618"/>
    </source>
</evidence>
<dbReference type="SMART" id="SM00822">
    <property type="entry name" value="PKS_KR"/>
    <property type="match status" value="1"/>
</dbReference>
<dbReference type="Proteomes" id="UP001500618">
    <property type="component" value="Unassembled WGS sequence"/>
</dbReference>